<gene>
    <name evidence="2" type="ORF">BYL167_LOCUS72401</name>
</gene>
<feature type="non-terminal residue" evidence="2">
    <location>
        <position position="1"/>
    </location>
</feature>
<dbReference type="EMBL" id="CAJOBH010258185">
    <property type="protein sequence ID" value="CAF5151710.1"/>
    <property type="molecule type" value="Genomic_DNA"/>
</dbReference>
<organism evidence="2 3">
    <name type="scientific">Rotaria magnacalcarata</name>
    <dbReference type="NCBI Taxonomy" id="392030"/>
    <lineage>
        <taxon>Eukaryota</taxon>
        <taxon>Metazoa</taxon>
        <taxon>Spiralia</taxon>
        <taxon>Gnathifera</taxon>
        <taxon>Rotifera</taxon>
        <taxon>Eurotatoria</taxon>
        <taxon>Bdelloidea</taxon>
        <taxon>Philodinida</taxon>
        <taxon>Philodinidae</taxon>
        <taxon>Rotaria</taxon>
    </lineage>
</organism>
<sequence>EELAKNADEKKTQIENELDTNKINMTELKETIRVTEAELADIDKEIVHLKHDYEAAQKELVQCRHEISVIDVEINGLRLCHVTEDDEDISDDSASTNFLKEVPIQKYDRPDLDVYTMKDLVSATLER</sequence>
<reference evidence="2" key="1">
    <citation type="submission" date="2021-02" db="EMBL/GenBank/DDBJ databases">
        <authorList>
            <person name="Nowell W R."/>
        </authorList>
    </citation>
    <scope>NUCLEOTIDE SEQUENCE</scope>
</reference>
<evidence type="ECO:0000256" key="1">
    <source>
        <dbReference type="SAM" id="Coils"/>
    </source>
</evidence>
<proteinExistence type="predicted"/>
<keyword evidence="1" id="KW-0175">Coiled coil</keyword>
<feature type="coiled-coil region" evidence="1">
    <location>
        <begin position="4"/>
        <end position="66"/>
    </location>
</feature>
<protein>
    <submittedName>
        <fullName evidence="2">Uncharacterized protein</fullName>
    </submittedName>
</protein>
<dbReference type="Proteomes" id="UP000681967">
    <property type="component" value="Unassembled WGS sequence"/>
</dbReference>
<feature type="non-terminal residue" evidence="2">
    <location>
        <position position="127"/>
    </location>
</feature>
<accession>A0A8S3G3M9</accession>
<comment type="caution">
    <text evidence="2">The sequence shown here is derived from an EMBL/GenBank/DDBJ whole genome shotgun (WGS) entry which is preliminary data.</text>
</comment>
<evidence type="ECO:0000313" key="2">
    <source>
        <dbReference type="EMBL" id="CAF5151710.1"/>
    </source>
</evidence>
<evidence type="ECO:0000313" key="3">
    <source>
        <dbReference type="Proteomes" id="UP000681967"/>
    </source>
</evidence>
<name>A0A8S3G3M9_9BILA</name>
<dbReference type="AlphaFoldDB" id="A0A8S3G3M9"/>